<sequence length="178" mass="20220">MKGIIFTEFLSMVEDAHGLDMVDTIIEKSDLPSGGAYTAVGTYPHTEIVSLVCNLSEEIHIEVSDLLKEFGRHLFHQLAKSYPVFVKKSATPLDFLEQVETYIHVEVRKLYPDAELPSFECARPHSANQLYMTYHSVRHMEDVCEGLIRGSLEHFNSKADIERKSVDDDSELFIITIT</sequence>
<evidence type="ECO:0000259" key="1">
    <source>
        <dbReference type="Pfam" id="PF07700"/>
    </source>
</evidence>
<organism evidence="2 3">
    <name type="scientific">Rubritalea profundi</name>
    <dbReference type="NCBI Taxonomy" id="1658618"/>
    <lineage>
        <taxon>Bacteria</taxon>
        <taxon>Pseudomonadati</taxon>
        <taxon>Verrucomicrobiota</taxon>
        <taxon>Verrucomicrobiia</taxon>
        <taxon>Verrucomicrobiales</taxon>
        <taxon>Rubritaleaceae</taxon>
        <taxon>Rubritalea</taxon>
    </lineage>
</organism>
<proteinExistence type="predicted"/>
<dbReference type="RefSeq" id="WP_105043886.1">
    <property type="nucleotide sequence ID" value="NZ_MQWA01000001.1"/>
</dbReference>
<dbReference type="Pfam" id="PF07700">
    <property type="entry name" value="HNOB"/>
    <property type="match status" value="1"/>
</dbReference>
<dbReference type="InterPro" id="IPR038158">
    <property type="entry name" value="H-NOX_domain_sf"/>
</dbReference>
<dbReference type="EMBL" id="MQWA01000001">
    <property type="protein sequence ID" value="PQJ29384.1"/>
    <property type="molecule type" value="Genomic_DNA"/>
</dbReference>
<evidence type="ECO:0000313" key="2">
    <source>
        <dbReference type="EMBL" id="PQJ29384.1"/>
    </source>
</evidence>
<dbReference type="InterPro" id="IPR024096">
    <property type="entry name" value="NO_sig/Golgi_transp_ligand-bd"/>
</dbReference>
<feature type="domain" description="Heme NO-binding" evidence="1">
    <location>
        <begin position="2"/>
        <end position="162"/>
    </location>
</feature>
<accession>A0A2S7U4R5</accession>
<keyword evidence="3" id="KW-1185">Reference proteome</keyword>
<dbReference type="Proteomes" id="UP000239907">
    <property type="component" value="Unassembled WGS sequence"/>
</dbReference>
<protein>
    <recommendedName>
        <fullName evidence="1">Heme NO-binding domain-containing protein</fullName>
    </recommendedName>
</protein>
<comment type="caution">
    <text evidence="2">The sequence shown here is derived from an EMBL/GenBank/DDBJ whole genome shotgun (WGS) entry which is preliminary data.</text>
</comment>
<name>A0A2S7U4R5_9BACT</name>
<evidence type="ECO:0000313" key="3">
    <source>
        <dbReference type="Proteomes" id="UP000239907"/>
    </source>
</evidence>
<reference evidence="2 3" key="1">
    <citation type="submission" date="2016-12" db="EMBL/GenBank/DDBJ databases">
        <title>Study of bacterial adaptation to deep sea.</title>
        <authorList>
            <person name="Song J."/>
            <person name="Yoshizawa S."/>
            <person name="Kogure K."/>
        </authorList>
    </citation>
    <scope>NUCLEOTIDE SEQUENCE [LARGE SCALE GENOMIC DNA]</scope>
    <source>
        <strain evidence="2 3">SAORIC-165</strain>
    </source>
</reference>
<dbReference type="Gene3D" id="3.90.1520.10">
    <property type="entry name" value="H-NOX domain"/>
    <property type="match status" value="1"/>
</dbReference>
<dbReference type="SUPFAM" id="SSF111126">
    <property type="entry name" value="Ligand-binding domain in the NO signalling and Golgi transport"/>
    <property type="match status" value="1"/>
</dbReference>
<gene>
    <name evidence="2" type="ORF">BSZ32_13410</name>
</gene>
<dbReference type="OrthoDB" id="7266652at2"/>
<dbReference type="InterPro" id="IPR011644">
    <property type="entry name" value="Heme_NO-bd"/>
</dbReference>
<dbReference type="GO" id="GO:0020037">
    <property type="term" value="F:heme binding"/>
    <property type="evidence" value="ECO:0007669"/>
    <property type="project" value="InterPro"/>
</dbReference>
<dbReference type="AlphaFoldDB" id="A0A2S7U4R5"/>